<dbReference type="EMBL" id="JAMYWD010000012">
    <property type="protein sequence ID" value="KAJ4952942.1"/>
    <property type="molecule type" value="Genomic_DNA"/>
</dbReference>
<feature type="transmembrane region" description="Helical" evidence="2">
    <location>
        <begin position="12"/>
        <end position="39"/>
    </location>
</feature>
<keyword evidence="2" id="KW-0812">Transmembrane</keyword>
<feature type="region of interest" description="Disordered" evidence="1">
    <location>
        <begin position="41"/>
        <end position="131"/>
    </location>
</feature>
<feature type="compositionally biased region" description="Low complexity" evidence="1">
    <location>
        <begin position="70"/>
        <end position="98"/>
    </location>
</feature>
<evidence type="ECO:0000256" key="1">
    <source>
        <dbReference type="SAM" id="MobiDB-lite"/>
    </source>
</evidence>
<accession>A0A9Q0GRT9</accession>
<sequence length="231" mass="25185">MGRMIPSHVDSLISPAFSLSILAAWIAATVAIIVSLCGIKSRKSSPSQPKPSSTSSSSPERELNIHNVMTTTTTTRASTATESPLETTTTGEATATDAGSKEYSKEESISRIHHDQQHKRSATNIPKSNFVAPKGNLIKSLSMKIPGSGAVQRFKSRREENHQKEGGRETEKSLWTKTIILGEKCKVPDEEDAIIYDDKGNRIAAYPTRTPRSLPVSRSNSFFYPEGIIPS</sequence>
<gene>
    <name evidence="3" type="ORF">NE237_029774</name>
</gene>
<keyword evidence="4" id="KW-1185">Reference proteome</keyword>
<dbReference type="PANTHER" id="PTHR36801">
    <property type="entry name" value="OS06G0150200 PROTEIN"/>
    <property type="match status" value="1"/>
</dbReference>
<evidence type="ECO:0000313" key="4">
    <source>
        <dbReference type="Proteomes" id="UP001141806"/>
    </source>
</evidence>
<evidence type="ECO:0000313" key="3">
    <source>
        <dbReference type="EMBL" id="KAJ4952942.1"/>
    </source>
</evidence>
<feature type="compositionally biased region" description="Basic and acidic residues" evidence="1">
    <location>
        <begin position="99"/>
        <end position="115"/>
    </location>
</feature>
<dbReference type="PANTHER" id="PTHR36801:SF3">
    <property type="entry name" value="OS06G0150300 PROTEIN"/>
    <property type="match status" value="1"/>
</dbReference>
<reference evidence="3" key="1">
    <citation type="journal article" date="2023" name="Plant J.">
        <title>The genome of the king protea, Protea cynaroides.</title>
        <authorList>
            <person name="Chang J."/>
            <person name="Duong T.A."/>
            <person name="Schoeman C."/>
            <person name="Ma X."/>
            <person name="Roodt D."/>
            <person name="Barker N."/>
            <person name="Li Z."/>
            <person name="Van de Peer Y."/>
            <person name="Mizrachi E."/>
        </authorList>
    </citation>
    <scope>NUCLEOTIDE SEQUENCE</scope>
    <source>
        <tissue evidence="3">Young leaves</tissue>
    </source>
</reference>
<dbReference type="AlphaFoldDB" id="A0A9Q0GRT9"/>
<comment type="caution">
    <text evidence="3">The sequence shown here is derived from an EMBL/GenBank/DDBJ whole genome shotgun (WGS) entry which is preliminary data.</text>
</comment>
<proteinExistence type="predicted"/>
<organism evidence="3 4">
    <name type="scientific">Protea cynaroides</name>
    <dbReference type="NCBI Taxonomy" id="273540"/>
    <lineage>
        <taxon>Eukaryota</taxon>
        <taxon>Viridiplantae</taxon>
        <taxon>Streptophyta</taxon>
        <taxon>Embryophyta</taxon>
        <taxon>Tracheophyta</taxon>
        <taxon>Spermatophyta</taxon>
        <taxon>Magnoliopsida</taxon>
        <taxon>Proteales</taxon>
        <taxon>Proteaceae</taxon>
        <taxon>Protea</taxon>
    </lineage>
</organism>
<protein>
    <submittedName>
        <fullName evidence="3">Uncharacterized protein</fullName>
    </submittedName>
</protein>
<feature type="compositionally biased region" description="Low complexity" evidence="1">
    <location>
        <begin position="44"/>
        <end position="58"/>
    </location>
</feature>
<keyword evidence="2" id="KW-1133">Transmembrane helix</keyword>
<evidence type="ECO:0000256" key="2">
    <source>
        <dbReference type="SAM" id="Phobius"/>
    </source>
</evidence>
<keyword evidence="2" id="KW-0472">Membrane</keyword>
<dbReference type="Proteomes" id="UP001141806">
    <property type="component" value="Unassembled WGS sequence"/>
</dbReference>
<name>A0A9Q0GRT9_9MAGN</name>
<dbReference type="OrthoDB" id="1703859at2759"/>